<protein>
    <recommendedName>
        <fullName evidence="2">histidine kinase</fullName>
        <ecNumber evidence="2">2.7.13.3</ecNumber>
    </recommendedName>
</protein>
<dbReference type="InterPro" id="IPR036890">
    <property type="entry name" value="HATPase_C_sf"/>
</dbReference>
<dbReference type="EMBL" id="VDGG01000029">
    <property type="protein sequence ID" value="TQR11666.1"/>
    <property type="molecule type" value="Genomic_DNA"/>
</dbReference>
<evidence type="ECO:0000256" key="8">
    <source>
        <dbReference type="ARBA" id="ARBA00023012"/>
    </source>
</evidence>
<comment type="catalytic activity">
    <reaction evidence="1">
        <text>ATP + protein L-histidine = ADP + protein N-phospho-L-histidine.</text>
        <dbReference type="EC" id="2.7.13.3"/>
    </reaction>
</comment>
<dbReference type="InterPro" id="IPR035965">
    <property type="entry name" value="PAS-like_dom_sf"/>
</dbReference>
<comment type="caution">
    <text evidence="11">The sequence shown here is derived from an EMBL/GenBank/DDBJ whole genome shotgun (WGS) entry which is preliminary data.</text>
</comment>
<dbReference type="Gene3D" id="3.30.565.10">
    <property type="entry name" value="Histidine kinase-like ATPase, C-terminal domain"/>
    <property type="match status" value="1"/>
</dbReference>
<keyword evidence="7" id="KW-0067">ATP-binding</keyword>
<gene>
    <name evidence="11" type="ORF">FG383_13725</name>
</gene>
<dbReference type="Pfam" id="PF02518">
    <property type="entry name" value="HATPase_c"/>
    <property type="match status" value="1"/>
</dbReference>
<evidence type="ECO:0000256" key="6">
    <source>
        <dbReference type="ARBA" id="ARBA00022777"/>
    </source>
</evidence>
<evidence type="ECO:0000259" key="9">
    <source>
        <dbReference type="PROSITE" id="PS50109"/>
    </source>
</evidence>
<dbReference type="Proteomes" id="UP000318937">
    <property type="component" value="Unassembled WGS sequence"/>
</dbReference>
<dbReference type="InterPro" id="IPR003594">
    <property type="entry name" value="HATPase_dom"/>
</dbReference>
<dbReference type="EC" id="2.7.13.3" evidence="2"/>
<feature type="domain" description="Histidine kinase" evidence="9">
    <location>
        <begin position="149"/>
        <end position="356"/>
    </location>
</feature>
<keyword evidence="4" id="KW-0808">Transferase</keyword>
<feature type="domain" description="PAS" evidence="10">
    <location>
        <begin position="14"/>
        <end position="68"/>
    </location>
</feature>
<keyword evidence="8" id="KW-0902">Two-component regulatory system</keyword>
<dbReference type="PANTHER" id="PTHR43065">
    <property type="entry name" value="SENSOR HISTIDINE KINASE"/>
    <property type="match status" value="1"/>
</dbReference>
<dbReference type="InterPro" id="IPR005467">
    <property type="entry name" value="His_kinase_dom"/>
</dbReference>
<name>A0A544T2I4_9BACI</name>
<evidence type="ECO:0000256" key="3">
    <source>
        <dbReference type="ARBA" id="ARBA00022553"/>
    </source>
</evidence>
<dbReference type="InterPro" id="IPR003661">
    <property type="entry name" value="HisK_dim/P_dom"/>
</dbReference>
<dbReference type="PROSITE" id="PS50112">
    <property type="entry name" value="PAS"/>
    <property type="match status" value="1"/>
</dbReference>
<keyword evidence="12" id="KW-1185">Reference proteome</keyword>
<reference evidence="11 12" key="1">
    <citation type="submission" date="2019-05" db="EMBL/GenBank/DDBJ databases">
        <title>Psychrobacillus vulpis sp. nov., a new species isolated from feces of a red fox that inhabits in The Tablas de Daimiel Natural Park, Albacete, Spain.</title>
        <authorList>
            <person name="Rodriguez M."/>
            <person name="Reina J.C."/>
            <person name="Bejar V."/>
            <person name="Llamas I."/>
        </authorList>
    </citation>
    <scope>NUCLEOTIDE SEQUENCE [LARGE SCALE GENOMIC DNA]</scope>
    <source>
        <strain evidence="11 12">NHI-2</strain>
    </source>
</reference>
<dbReference type="PROSITE" id="PS50109">
    <property type="entry name" value="HIS_KIN"/>
    <property type="match status" value="1"/>
</dbReference>
<sequence length="356" mass="40521">MRGLVKFVLVEYEYKQKFEHIFQFFSNGLLFVDEQGIVLEMNSQMEEILQADKSKIIGFNAIKLLDLLDMSYESKKAFIAELIRFGQAELFCEMQTFLGELKYIHMKVSKQEDTNVYLTEIHDESEKIHMKKRLNHTESLSTIGQLAASIAHEIRNPMTSLKGFTQLLQQTTNEDGKRYLAVINEEIKRMEEILTEFLEVSKPTNNEFEYIELKELLLEVVNFMAPQALLKNIEVSTSLQTECTCKVLGDRNLIKQVFMNSIKNAIEAMPKGGNIYITVSCTEKKDVCIEIRDQGQGIEAAQLDKIFDPFFTTKSGGTGLGLSHSSQVIKSHGGTIEVESKVEVGTSFKFILPLQK</sequence>
<keyword evidence="3" id="KW-0597">Phosphoprotein</keyword>
<evidence type="ECO:0000313" key="12">
    <source>
        <dbReference type="Proteomes" id="UP000318937"/>
    </source>
</evidence>
<keyword evidence="6" id="KW-0418">Kinase</keyword>
<evidence type="ECO:0000256" key="4">
    <source>
        <dbReference type="ARBA" id="ARBA00022679"/>
    </source>
</evidence>
<dbReference type="SMART" id="SM00387">
    <property type="entry name" value="HATPase_c"/>
    <property type="match status" value="1"/>
</dbReference>
<evidence type="ECO:0000256" key="5">
    <source>
        <dbReference type="ARBA" id="ARBA00022741"/>
    </source>
</evidence>
<dbReference type="Pfam" id="PF00512">
    <property type="entry name" value="HisKA"/>
    <property type="match status" value="1"/>
</dbReference>
<evidence type="ECO:0000256" key="7">
    <source>
        <dbReference type="ARBA" id="ARBA00022840"/>
    </source>
</evidence>
<evidence type="ECO:0000313" key="11">
    <source>
        <dbReference type="EMBL" id="TQR11666.1"/>
    </source>
</evidence>
<proteinExistence type="predicted"/>
<dbReference type="InterPro" id="IPR036097">
    <property type="entry name" value="HisK_dim/P_sf"/>
</dbReference>
<dbReference type="SMART" id="SM00388">
    <property type="entry name" value="HisKA"/>
    <property type="match status" value="1"/>
</dbReference>
<dbReference type="GO" id="GO:0005524">
    <property type="term" value="F:ATP binding"/>
    <property type="evidence" value="ECO:0007669"/>
    <property type="project" value="UniProtKB-KW"/>
</dbReference>
<dbReference type="PRINTS" id="PR00344">
    <property type="entry name" value="BCTRLSENSOR"/>
</dbReference>
<dbReference type="InterPro" id="IPR000014">
    <property type="entry name" value="PAS"/>
</dbReference>
<evidence type="ECO:0000256" key="1">
    <source>
        <dbReference type="ARBA" id="ARBA00000085"/>
    </source>
</evidence>
<dbReference type="SUPFAM" id="SSF47384">
    <property type="entry name" value="Homodimeric domain of signal transducing histidine kinase"/>
    <property type="match status" value="1"/>
</dbReference>
<dbReference type="AlphaFoldDB" id="A0A544T2I4"/>
<dbReference type="Gene3D" id="1.10.287.130">
    <property type="match status" value="1"/>
</dbReference>
<dbReference type="PANTHER" id="PTHR43065:SF10">
    <property type="entry name" value="PEROXIDE STRESS-ACTIVATED HISTIDINE KINASE MAK3"/>
    <property type="match status" value="1"/>
</dbReference>
<dbReference type="SUPFAM" id="SSF55785">
    <property type="entry name" value="PYP-like sensor domain (PAS domain)"/>
    <property type="match status" value="1"/>
</dbReference>
<dbReference type="CDD" id="cd00082">
    <property type="entry name" value="HisKA"/>
    <property type="match status" value="1"/>
</dbReference>
<dbReference type="Gene3D" id="3.30.450.20">
    <property type="entry name" value="PAS domain"/>
    <property type="match status" value="1"/>
</dbReference>
<dbReference type="SUPFAM" id="SSF55874">
    <property type="entry name" value="ATPase domain of HSP90 chaperone/DNA topoisomerase II/histidine kinase"/>
    <property type="match status" value="1"/>
</dbReference>
<dbReference type="OrthoDB" id="9815750at2"/>
<keyword evidence="5" id="KW-0547">Nucleotide-binding</keyword>
<accession>A0A544T2I4</accession>
<dbReference type="GO" id="GO:0000155">
    <property type="term" value="F:phosphorelay sensor kinase activity"/>
    <property type="evidence" value="ECO:0007669"/>
    <property type="project" value="InterPro"/>
</dbReference>
<dbReference type="InterPro" id="IPR004358">
    <property type="entry name" value="Sig_transdc_His_kin-like_C"/>
</dbReference>
<organism evidence="11 12">
    <name type="scientific">Psychrobacillus soli</name>
    <dbReference type="NCBI Taxonomy" id="1543965"/>
    <lineage>
        <taxon>Bacteria</taxon>
        <taxon>Bacillati</taxon>
        <taxon>Bacillota</taxon>
        <taxon>Bacilli</taxon>
        <taxon>Bacillales</taxon>
        <taxon>Bacillaceae</taxon>
        <taxon>Psychrobacillus</taxon>
    </lineage>
</organism>
<evidence type="ECO:0000259" key="10">
    <source>
        <dbReference type="PROSITE" id="PS50112"/>
    </source>
</evidence>
<evidence type="ECO:0000256" key="2">
    <source>
        <dbReference type="ARBA" id="ARBA00012438"/>
    </source>
</evidence>